<dbReference type="EMBL" id="PUBV01000008">
    <property type="protein sequence ID" value="PWB08080.1"/>
    <property type="molecule type" value="Genomic_DNA"/>
</dbReference>
<dbReference type="PROSITE" id="PS51257">
    <property type="entry name" value="PROKAR_LIPOPROTEIN"/>
    <property type="match status" value="1"/>
</dbReference>
<dbReference type="GeneID" id="93423810"/>
<dbReference type="AlphaFoldDB" id="A0A2V1ITI8"/>
<gene>
    <name evidence="2" type="ORF">C5O25_05660</name>
</gene>
<feature type="domain" description="Putative carbohydrate metabolism" evidence="1">
    <location>
        <begin position="122"/>
        <end position="371"/>
    </location>
</feature>
<dbReference type="Pfam" id="PF13201">
    <property type="entry name" value="PCMD"/>
    <property type="match status" value="1"/>
</dbReference>
<dbReference type="InterPro" id="IPR038653">
    <property type="entry name" value="Put_CMD_sf"/>
</dbReference>
<dbReference type="Gene3D" id="2.60.120.890">
    <property type="entry name" value="BT2081, beta-jelly-roll domain"/>
    <property type="match status" value="1"/>
</dbReference>
<organism evidence="2 3">
    <name type="scientific">Paramuribaculum intestinale</name>
    <dbReference type="NCBI Taxonomy" id="2094151"/>
    <lineage>
        <taxon>Bacteria</taxon>
        <taxon>Pseudomonadati</taxon>
        <taxon>Bacteroidota</taxon>
        <taxon>Bacteroidia</taxon>
        <taxon>Bacteroidales</taxon>
        <taxon>Muribaculaceae</taxon>
        <taxon>Paramuribaculum</taxon>
    </lineage>
</organism>
<proteinExistence type="predicted"/>
<evidence type="ECO:0000259" key="1">
    <source>
        <dbReference type="Pfam" id="PF13201"/>
    </source>
</evidence>
<evidence type="ECO:0000313" key="3">
    <source>
        <dbReference type="Proteomes" id="UP000244925"/>
    </source>
</evidence>
<keyword evidence="3" id="KW-1185">Reference proteome</keyword>
<protein>
    <recommendedName>
        <fullName evidence="1">Putative carbohydrate metabolism domain-containing protein</fullName>
    </recommendedName>
</protein>
<dbReference type="RefSeq" id="WP_107035764.1">
    <property type="nucleotide sequence ID" value="NZ_CAOLHR010000025.1"/>
</dbReference>
<evidence type="ECO:0000313" key="2">
    <source>
        <dbReference type="EMBL" id="PWB08080.1"/>
    </source>
</evidence>
<accession>A0A2V1ITI8</accession>
<name>A0A2V1ITI8_9BACT</name>
<dbReference type="Proteomes" id="UP000244925">
    <property type="component" value="Unassembled WGS sequence"/>
</dbReference>
<dbReference type="Gene3D" id="2.60.40.2340">
    <property type="match status" value="1"/>
</dbReference>
<dbReference type="InterPro" id="IPR025112">
    <property type="entry name" value="PCMD"/>
</dbReference>
<reference evidence="3" key="1">
    <citation type="submission" date="2018-02" db="EMBL/GenBank/DDBJ databases">
        <authorList>
            <person name="Clavel T."/>
            <person name="Strowig T."/>
        </authorList>
    </citation>
    <scope>NUCLEOTIDE SEQUENCE [LARGE SCALE GENOMIC DNA]</scope>
    <source>
        <strain evidence="3">DSM 100764</strain>
    </source>
</reference>
<sequence>MTIRSIAAFVLLSGLLSACIREEPKNAECDIVQVTVSGDVLNREPNISNTKVLLIVKNNQAVTALAPEFELSPGATVEPPSGTLRNFEFPQTYIVTSEDGKWHKDYIVEVQRNNSINLEYDFDHVRRIKALGGVCSYDEFYEPDPSGKDALVWASANSAFALTLQGSTPGTFPTYQADGGVDGGKCVALVTRSTGSFGQRAKKPMAAGNLFFGTFDGTNAMTNPLGATHFGIPFTQVPVMFSGFYKYQPGPTYSEPDADGNLVAVPGKTDMFNLYAVLFETSPGHEWLDGTNVLAADNPMIISTAVIPDRQASSDWREFSVPFTLRQGKQIDPEKLSEGKYSIAIVMSSSEDGDFFRGAIGSTLQVDRIQITCAD</sequence>
<comment type="caution">
    <text evidence="2">The sequence shown here is derived from an EMBL/GenBank/DDBJ whole genome shotgun (WGS) entry which is preliminary data.</text>
</comment>